<feature type="transmembrane region" description="Helical" evidence="6">
    <location>
        <begin position="213"/>
        <end position="232"/>
    </location>
</feature>
<evidence type="ECO:0000256" key="5">
    <source>
        <dbReference type="ARBA" id="ARBA00023136"/>
    </source>
</evidence>
<evidence type="ECO:0000259" key="7">
    <source>
        <dbReference type="Pfam" id="PF00892"/>
    </source>
</evidence>
<keyword evidence="5 6" id="KW-0472">Membrane</keyword>
<organism evidence="8 9">
    <name type="scientific">Geothrix limicola</name>
    <dbReference type="NCBI Taxonomy" id="2927978"/>
    <lineage>
        <taxon>Bacteria</taxon>
        <taxon>Pseudomonadati</taxon>
        <taxon>Acidobacteriota</taxon>
        <taxon>Holophagae</taxon>
        <taxon>Holophagales</taxon>
        <taxon>Holophagaceae</taxon>
        <taxon>Geothrix</taxon>
    </lineage>
</organism>
<protein>
    <recommendedName>
        <fullName evidence="7">EamA domain-containing protein</fullName>
    </recommendedName>
</protein>
<feature type="domain" description="EamA" evidence="7">
    <location>
        <begin position="150"/>
        <end position="285"/>
    </location>
</feature>
<feature type="transmembrane region" description="Helical" evidence="6">
    <location>
        <begin position="120"/>
        <end position="140"/>
    </location>
</feature>
<feature type="transmembrane region" description="Helical" evidence="6">
    <location>
        <begin position="244"/>
        <end position="261"/>
    </location>
</feature>
<feature type="domain" description="EamA" evidence="7">
    <location>
        <begin position="6"/>
        <end position="134"/>
    </location>
</feature>
<dbReference type="InterPro" id="IPR050638">
    <property type="entry name" value="AA-Vitamin_Transporters"/>
</dbReference>
<dbReference type="PANTHER" id="PTHR32322:SF2">
    <property type="entry name" value="EAMA DOMAIN-CONTAINING PROTEIN"/>
    <property type="match status" value="1"/>
</dbReference>
<feature type="transmembrane region" description="Helical" evidence="6">
    <location>
        <begin position="90"/>
        <end position="108"/>
    </location>
</feature>
<comment type="caution">
    <text evidence="8">The sequence shown here is derived from an EMBL/GenBank/DDBJ whole genome shotgun (WGS) entry which is preliminary data.</text>
</comment>
<proteinExistence type="inferred from homology"/>
<evidence type="ECO:0000256" key="2">
    <source>
        <dbReference type="ARBA" id="ARBA00007362"/>
    </source>
</evidence>
<keyword evidence="3 6" id="KW-0812">Transmembrane</keyword>
<sequence length="297" mass="31476">MNNLTLYLASVLIWGSTWIAITFQYGRVAPEVSVAYRFGLAALILLVWCLLRGLNLRFSKREHGWIALQGATMFGMNYVFVYLAEQRIPSGLMAVIFSLMAIMNLLGARVFFGTALPRKALWGAVLGVTGVGLICLPGAAGSLYGAGIRTGLILALAGTVAASFSNLISQRNQRSGIPVVQGNALGMSYGALFVASYCALAGRPFLFDLSLRYVGSLAFLAVFGSILAFGAYLTLVGRIGAGRAGYAMVVIPVVALALSTVMEGLHWHAWLVVGVALCLLGNVLVLPKAPRAEESPA</sequence>
<dbReference type="Proteomes" id="UP001165069">
    <property type="component" value="Unassembled WGS sequence"/>
</dbReference>
<name>A0ABQ5QED4_9BACT</name>
<evidence type="ECO:0000313" key="8">
    <source>
        <dbReference type="EMBL" id="GLH72795.1"/>
    </source>
</evidence>
<dbReference type="PANTHER" id="PTHR32322">
    <property type="entry name" value="INNER MEMBRANE TRANSPORTER"/>
    <property type="match status" value="1"/>
</dbReference>
<feature type="transmembrane region" description="Helical" evidence="6">
    <location>
        <begin position="267"/>
        <end position="286"/>
    </location>
</feature>
<evidence type="ECO:0000313" key="9">
    <source>
        <dbReference type="Proteomes" id="UP001165069"/>
    </source>
</evidence>
<dbReference type="SUPFAM" id="SSF103481">
    <property type="entry name" value="Multidrug resistance efflux transporter EmrE"/>
    <property type="match status" value="2"/>
</dbReference>
<evidence type="ECO:0000256" key="6">
    <source>
        <dbReference type="SAM" id="Phobius"/>
    </source>
</evidence>
<accession>A0ABQ5QED4</accession>
<feature type="transmembrane region" description="Helical" evidence="6">
    <location>
        <begin position="189"/>
        <end position="207"/>
    </location>
</feature>
<feature type="transmembrane region" description="Helical" evidence="6">
    <location>
        <begin position="146"/>
        <end position="168"/>
    </location>
</feature>
<evidence type="ECO:0000256" key="4">
    <source>
        <dbReference type="ARBA" id="ARBA00022989"/>
    </source>
</evidence>
<comment type="similarity">
    <text evidence="2">Belongs to the EamA transporter family.</text>
</comment>
<feature type="transmembrane region" description="Helical" evidence="6">
    <location>
        <begin position="66"/>
        <end position="84"/>
    </location>
</feature>
<reference evidence="8 9" key="1">
    <citation type="journal article" date="2023" name="Antonie Van Leeuwenhoek">
        <title>Mesoterricola silvestris gen. nov., sp. nov., Mesoterricola sediminis sp. nov., Geothrix oryzae sp. nov., Geothrix edaphica sp. nov., Geothrix rubra sp. nov., and Geothrix limicola sp. nov., six novel members of Acidobacteriota isolated from soils.</title>
        <authorList>
            <person name="Itoh H."/>
            <person name="Sugisawa Y."/>
            <person name="Mise K."/>
            <person name="Xu Z."/>
            <person name="Kuniyasu M."/>
            <person name="Ushijima N."/>
            <person name="Kawano K."/>
            <person name="Kobayashi E."/>
            <person name="Shiratori Y."/>
            <person name="Masuda Y."/>
            <person name="Senoo K."/>
        </authorList>
    </citation>
    <scope>NUCLEOTIDE SEQUENCE [LARGE SCALE GENOMIC DNA]</scope>
    <source>
        <strain evidence="8 9">Red804</strain>
    </source>
</reference>
<feature type="transmembrane region" description="Helical" evidence="6">
    <location>
        <begin position="35"/>
        <end position="54"/>
    </location>
</feature>
<dbReference type="Pfam" id="PF00892">
    <property type="entry name" value="EamA"/>
    <property type="match status" value="2"/>
</dbReference>
<dbReference type="InterPro" id="IPR000620">
    <property type="entry name" value="EamA_dom"/>
</dbReference>
<gene>
    <name evidence="8" type="ORF">GETHLI_12970</name>
</gene>
<comment type="subcellular location">
    <subcellularLocation>
        <location evidence="1">Membrane</location>
        <topology evidence="1">Multi-pass membrane protein</topology>
    </subcellularLocation>
</comment>
<dbReference type="EMBL" id="BSDE01000002">
    <property type="protein sequence ID" value="GLH72795.1"/>
    <property type="molecule type" value="Genomic_DNA"/>
</dbReference>
<keyword evidence="9" id="KW-1185">Reference proteome</keyword>
<evidence type="ECO:0000256" key="3">
    <source>
        <dbReference type="ARBA" id="ARBA00022692"/>
    </source>
</evidence>
<keyword evidence="4 6" id="KW-1133">Transmembrane helix</keyword>
<dbReference type="RefSeq" id="WP_285572010.1">
    <property type="nucleotide sequence ID" value="NZ_BSDE01000002.1"/>
</dbReference>
<evidence type="ECO:0000256" key="1">
    <source>
        <dbReference type="ARBA" id="ARBA00004141"/>
    </source>
</evidence>
<dbReference type="InterPro" id="IPR037185">
    <property type="entry name" value="EmrE-like"/>
</dbReference>